<sequence>MPGVVFLIVVPTANFERELIYGTSNNVLTEPAGGVAGSGPGPGPGHGRHPMASGNNNLNINLPENNNAILRLEVELRDKNVPKYRRGGGVGGMAGAGRGASPGRGGAAAAKRVAPGGPGGSGGGAASGTPAVPLDRRNLVVPLEKVLEELLAKLEIEHVTWTTSKKGYFHHVVFPLQAGDACETTLHCLTELGIGTKLNSSVSVLPCSVSYDAITDASNLRDDYSDDAEDTSKWNNFVESIKSKLTVKQVVDGVRAGGSLSFDYLLLIVTADSLAALGLVENNSPNIVAAMLVSPLMGPVMSITFGAIISDRELMRVGFISLSLGMFISCVFGFCFGLILGTTEMPWGQNMDWPTEEMRGRGNVRALWMGVLWALTSGTGVAVALLQGSAGPLIGVAISASLLPPVVNCGLFWSQACIWLIYPEKRIPHLKNEPMNSTSAYPFLYTDYLPTEFLINGIVSACLTIVNVICIFITAIIVLKIKEVSAPYTASPDLKRFWETDLRTVRRTNRSTMRHRQGTLRGAGGGADKLMGGTYQGLDEARSAKMDSALERALAQAESDATFKKVKRMSYSSNAAGELTERLAKIAGLNKRHVDDSLHTNPSSLAGSRMNSIRNSQLKVDLKVLDKLVTNLLQQHAAGAGRDTTSSGNLEAGSSTPPAQRSPSKKLNRWRPLSRSVHSFKRGDSRDYGGGNFTQLQERSEAQAPLAHNMPTIMESSAGSPTPTSTPNNNAQPQAQSPWTASLERTPGAVRNMLHNINQARSSGVQEDQLNLTQNYVD</sequence>
<keyword evidence="4" id="KW-1185">Reference proteome</keyword>
<dbReference type="OrthoDB" id="543859at2759"/>
<feature type="compositionally biased region" description="Gly residues" evidence="1">
    <location>
        <begin position="87"/>
        <end position="106"/>
    </location>
</feature>
<dbReference type="Pfam" id="PF04087">
    <property type="entry name" value="DUF389"/>
    <property type="match status" value="1"/>
</dbReference>
<protein>
    <recommendedName>
        <fullName evidence="5">DUF389 domain-containing protein</fullName>
    </recommendedName>
</protein>
<feature type="transmembrane region" description="Helical" evidence="2">
    <location>
        <begin position="317"/>
        <end position="341"/>
    </location>
</feature>
<evidence type="ECO:0000313" key="3">
    <source>
        <dbReference type="EMBL" id="KRG03169.1"/>
    </source>
</evidence>
<feature type="compositionally biased region" description="Polar residues" evidence="1">
    <location>
        <begin position="643"/>
        <end position="662"/>
    </location>
</feature>
<dbReference type="KEGG" id="dmo:Dmoj_GI17594"/>
<dbReference type="PANTHER" id="PTHR20992">
    <property type="entry name" value="AT15442P-RELATED"/>
    <property type="match status" value="1"/>
</dbReference>
<dbReference type="EMBL" id="CH933807">
    <property type="protein sequence ID" value="KRG03169.1"/>
    <property type="molecule type" value="Genomic_DNA"/>
</dbReference>
<organism evidence="3 4">
    <name type="scientific">Drosophila mojavensis</name>
    <name type="common">Fruit fly</name>
    <dbReference type="NCBI Taxonomy" id="7230"/>
    <lineage>
        <taxon>Eukaryota</taxon>
        <taxon>Metazoa</taxon>
        <taxon>Ecdysozoa</taxon>
        <taxon>Arthropoda</taxon>
        <taxon>Hexapoda</taxon>
        <taxon>Insecta</taxon>
        <taxon>Pterygota</taxon>
        <taxon>Neoptera</taxon>
        <taxon>Endopterygota</taxon>
        <taxon>Diptera</taxon>
        <taxon>Brachycera</taxon>
        <taxon>Muscomorpha</taxon>
        <taxon>Ephydroidea</taxon>
        <taxon>Drosophilidae</taxon>
        <taxon>Drosophila</taxon>
    </lineage>
</organism>
<dbReference type="AlphaFoldDB" id="A0A0Q9XG44"/>
<dbReference type="eggNOG" id="ENOG502QWS6">
    <property type="taxonomic scope" value="Eukaryota"/>
</dbReference>
<dbReference type="Proteomes" id="UP000009192">
    <property type="component" value="Unassembled WGS sequence"/>
</dbReference>
<feature type="region of interest" description="Disordered" evidence="1">
    <location>
        <begin position="87"/>
        <end position="131"/>
    </location>
</feature>
<evidence type="ECO:0008006" key="5">
    <source>
        <dbReference type="Google" id="ProtNLM"/>
    </source>
</evidence>
<keyword evidence="2" id="KW-0472">Membrane</keyword>
<evidence type="ECO:0000256" key="1">
    <source>
        <dbReference type="SAM" id="MobiDB-lite"/>
    </source>
</evidence>
<feature type="transmembrane region" description="Helical" evidence="2">
    <location>
        <begin position="393"/>
        <end position="422"/>
    </location>
</feature>
<dbReference type="InterPro" id="IPR005240">
    <property type="entry name" value="DUF389"/>
</dbReference>
<feature type="region of interest" description="Disordered" evidence="1">
    <location>
        <begin position="32"/>
        <end position="55"/>
    </location>
</feature>
<keyword evidence="2" id="KW-1133">Transmembrane helix</keyword>
<dbReference type="PANTHER" id="PTHR20992:SF12">
    <property type="entry name" value="IP07646P"/>
    <property type="match status" value="1"/>
</dbReference>
<feature type="compositionally biased region" description="Gly residues" evidence="1">
    <location>
        <begin position="116"/>
        <end position="126"/>
    </location>
</feature>
<keyword evidence="2" id="KW-0812">Transmembrane</keyword>
<feature type="region of interest" description="Disordered" evidence="1">
    <location>
        <begin position="712"/>
        <end position="739"/>
    </location>
</feature>
<feature type="transmembrane region" description="Helical" evidence="2">
    <location>
        <begin position="286"/>
        <end position="310"/>
    </location>
</feature>
<feature type="region of interest" description="Disordered" evidence="1">
    <location>
        <begin position="638"/>
        <end position="693"/>
    </location>
</feature>
<evidence type="ECO:0000256" key="2">
    <source>
        <dbReference type="SAM" id="Phobius"/>
    </source>
</evidence>
<name>A0A0Q9XG44_DROMO</name>
<feature type="transmembrane region" description="Helical" evidence="2">
    <location>
        <begin position="366"/>
        <end position="386"/>
    </location>
</feature>
<feature type="transmembrane region" description="Helical" evidence="2">
    <location>
        <begin position="453"/>
        <end position="479"/>
    </location>
</feature>
<accession>A0A0Q9XG44</accession>
<feature type="compositionally biased region" description="Low complexity" evidence="1">
    <location>
        <begin position="720"/>
        <end position="730"/>
    </location>
</feature>
<proteinExistence type="predicted"/>
<gene>
    <name evidence="3" type="primary">Dmoj\GI17594</name>
    <name evidence="3" type="ORF">Dmoj_GI17594</name>
</gene>
<feature type="transmembrane region" description="Helical" evidence="2">
    <location>
        <begin position="262"/>
        <end position="280"/>
    </location>
</feature>
<dbReference type="InParanoid" id="A0A0Q9XG44"/>
<reference evidence="3 4" key="1">
    <citation type="journal article" date="2007" name="Nature">
        <title>Evolution of genes and genomes on the Drosophila phylogeny.</title>
        <authorList>
            <consortium name="Drosophila 12 Genomes Consortium"/>
            <person name="Clark A.G."/>
            <person name="Eisen M.B."/>
            <person name="Smith D.R."/>
            <person name="Bergman C.M."/>
            <person name="Oliver B."/>
            <person name="Markow T.A."/>
            <person name="Kaufman T.C."/>
            <person name="Kellis M."/>
            <person name="Gelbart W."/>
            <person name="Iyer V.N."/>
            <person name="Pollard D.A."/>
            <person name="Sackton T.B."/>
            <person name="Larracuente A.M."/>
            <person name="Singh N.D."/>
            <person name="Abad J.P."/>
            <person name="Abt D.N."/>
            <person name="Adryan B."/>
            <person name="Aguade M."/>
            <person name="Akashi H."/>
            <person name="Anderson W.W."/>
            <person name="Aquadro C.F."/>
            <person name="Ardell D.H."/>
            <person name="Arguello R."/>
            <person name="Artieri C.G."/>
            <person name="Barbash D.A."/>
            <person name="Barker D."/>
            <person name="Barsanti P."/>
            <person name="Batterham P."/>
            <person name="Batzoglou S."/>
            <person name="Begun D."/>
            <person name="Bhutkar A."/>
            <person name="Blanco E."/>
            <person name="Bosak S.A."/>
            <person name="Bradley R.K."/>
            <person name="Brand A.D."/>
            <person name="Brent M.R."/>
            <person name="Brooks A.N."/>
            <person name="Brown R.H."/>
            <person name="Butlin R.K."/>
            <person name="Caggese C."/>
            <person name="Calvi B.R."/>
            <person name="Bernardo de Carvalho A."/>
            <person name="Caspi A."/>
            <person name="Castrezana S."/>
            <person name="Celniker S.E."/>
            <person name="Chang J.L."/>
            <person name="Chapple C."/>
            <person name="Chatterji S."/>
            <person name="Chinwalla A."/>
            <person name="Civetta A."/>
            <person name="Clifton S.W."/>
            <person name="Comeron J.M."/>
            <person name="Costello J.C."/>
            <person name="Coyne J.A."/>
            <person name="Daub J."/>
            <person name="David R.G."/>
            <person name="Delcher A.L."/>
            <person name="Delehaunty K."/>
            <person name="Do C.B."/>
            <person name="Ebling H."/>
            <person name="Edwards K."/>
            <person name="Eickbush T."/>
            <person name="Evans J.D."/>
            <person name="Filipski A."/>
            <person name="Findeiss S."/>
            <person name="Freyhult E."/>
            <person name="Fulton L."/>
            <person name="Fulton R."/>
            <person name="Garcia A.C."/>
            <person name="Gardiner A."/>
            <person name="Garfield D.A."/>
            <person name="Garvin B.E."/>
            <person name="Gibson G."/>
            <person name="Gilbert D."/>
            <person name="Gnerre S."/>
            <person name="Godfrey J."/>
            <person name="Good R."/>
            <person name="Gotea V."/>
            <person name="Gravely B."/>
            <person name="Greenberg A.J."/>
            <person name="Griffiths-Jones S."/>
            <person name="Gross S."/>
            <person name="Guigo R."/>
            <person name="Gustafson E.A."/>
            <person name="Haerty W."/>
            <person name="Hahn M.W."/>
            <person name="Halligan D.L."/>
            <person name="Halpern A.L."/>
            <person name="Halter G.M."/>
            <person name="Han M.V."/>
            <person name="Heger A."/>
            <person name="Hillier L."/>
            <person name="Hinrichs A.S."/>
            <person name="Holmes I."/>
            <person name="Hoskins R.A."/>
            <person name="Hubisz M.J."/>
            <person name="Hultmark D."/>
            <person name="Huntley M.A."/>
            <person name="Jaffe D.B."/>
            <person name="Jagadeeshan S."/>
            <person name="Jeck W.R."/>
            <person name="Johnson J."/>
            <person name="Jones C.D."/>
            <person name="Jordan W.C."/>
            <person name="Karpen G.H."/>
            <person name="Kataoka E."/>
            <person name="Keightley P.D."/>
            <person name="Kheradpour P."/>
            <person name="Kirkness E.F."/>
            <person name="Koerich L.B."/>
            <person name="Kristiansen K."/>
            <person name="Kudrna D."/>
            <person name="Kulathinal R.J."/>
            <person name="Kumar S."/>
            <person name="Kwok R."/>
            <person name="Lander E."/>
            <person name="Langley C.H."/>
            <person name="Lapoint R."/>
            <person name="Lazzaro B.P."/>
            <person name="Lee S.J."/>
            <person name="Levesque L."/>
            <person name="Li R."/>
            <person name="Lin C.F."/>
            <person name="Lin M.F."/>
            <person name="Lindblad-Toh K."/>
            <person name="Llopart A."/>
            <person name="Long M."/>
            <person name="Low L."/>
            <person name="Lozovsky E."/>
            <person name="Lu J."/>
            <person name="Luo M."/>
            <person name="Machado C.A."/>
            <person name="Makalowski W."/>
            <person name="Marzo M."/>
            <person name="Matsuda M."/>
            <person name="Matzkin L."/>
            <person name="McAllister B."/>
            <person name="McBride C.S."/>
            <person name="McKernan B."/>
            <person name="McKernan K."/>
            <person name="Mendez-Lago M."/>
            <person name="Minx P."/>
            <person name="Mollenhauer M.U."/>
            <person name="Montooth K."/>
            <person name="Mount S.M."/>
            <person name="Mu X."/>
            <person name="Myers E."/>
            <person name="Negre B."/>
            <person name="Newfeld S."/>
            <person name="Nielsen R."/>
            <person name="Noor M.A."/>
            <person name="O'Grady P."/>
            <person name="Pachter L."/>
            <person name="Papaceit M."/>
            <person name="Parisi M.J."/>
            <person name="Parisi M."/>
            <person name="Parts L."/>
            <person name="Pedersen J.S."/>
            <person name="Pesole G."/>
            <person name="Phillippy A.M."/>
            <person name="Ponting C.P."/>
            <person name="Pop M."/>
            <person name="Porcelli D."/>
            <person name="Powell J.R."/>
            <person name="Prohaska S."/>
            <person name="Pruitt K."/>
            <person name="Puig M."/>
            <person name="Quesneville H."/>
            <person name="Ram K.R."/>
            <person name="Rand D."/>
            <person name="Rasmussen M.D."/>
            <person name="Reed L.K."/>
            <person name="Reenan R."/>
            <person name="Reily A."/>
            <person name="Remington K.A."/>
            <person name="Rieger T.T."/>
            <person name="Ritchie M.G."/>
            <person name="Robin C."/>
            <person name="Rogers Y.H."/>
            <person name="Rohde C."/>
            <person name="Rozas J."/>
            <person name="Rubenfield M.J."/>
            <person name="Ruiz A."/>
            <person name="Russo S."/>
            <person name="Salzberg S.L."/>
            <person name="Sanchez-Gracia A."/>
            <person name="Saranga D.J."/>
            <person name="Sato H."/>
            <person name="Schaeffer S.W."/>
            <person name="Schatz M.C."/>
            <person name="Schlenke T."/>
            <person name="Schwartz R."/>
            <person name="Segarra C."/>
            <person name="Singh R.S."/>
            <person name="Sirot L."/>
            <person name="Sirota M."/>
            <person name="Sisneros N.B."/>
            <person name="Smith C.D."/>
            <person name="Smith T.F."/>
            <person name="Spieth J."/>
            <person name="Stage D.E."/>
            <person name="Stark A."/>
            <person name="Stephan W."/>
            <person name="Strausberg R.L."/>
            <person name="Strempel S."/>
            <person name="Sturgill D."/>
            <person name="Sutton G."/>
            <person name="Sutton G.G."/>
            <person name="Tao W."/>
            <person name="Teichmann S."/>
            <person name="Tobari Y.N."/>
            <person name="Tomimura Y."/>
            <person name="Tsolas J.M."/>
            <person name="Valente V.L."/>
            <person name="Venter E."/>
            <person name="Venter J.C."/>
            <person name="Vicario S."/>
            <person name="Vieira F.G."/>
            <person name="Vilella A.J."/>
            <person name="Villasante A."/>
            <person name="Walenz B."/>
            <person name="Wang J."/>
            <person name="Wasserman M."/>
            <person name="Watts T."/>
            <person name="Wilson D."/>
            <person name="Wilson R.K."/>
            <person name="Wing R.A."/>
            <person name="Wolfner M.F."/>
            <person name="Wong A."/>
            <person name="Wong G.K."/>
            <person name="Wu C.I."/>
            <person name="Wu G."/>
            <person name="Yamamoto D."/>
            <person name="Yang H.P."/>
            <person name="Yang S.P."/>
            <person name="Yorke J.A."/>
            <person name="Yoshida K."/>
            <person name="Zdobnov E."/>
            <person name="Zhang P."/>
            <person name="Zhang Y."/>
            <person name="Zimin A.V."/>
            <person name="Baldwin J."/>
            <person name="Abdouelleil A."/>
            <person name="Abdulkadir J."/>
            <person name="Abebe A."/>
            <person name="Abera B."/>
            <person name="Abreu J."/>
            <person name="Acer S.C."/>
            <person name="Aftuck L."/>
            <person name="Alexander A."/>
            <person name="An P."/>
            <person name="Anderson E."/>
            <person name="Anderson S."/>
            <person name="Arachi H."/>
            <person name="Azer M."/>
            <person name="Bachantsang P."/>
            <person name="Barry A."/>
            <person name="Bayul T."/>
            <person name="Berlin A."/>
            <person name="Bessette D."/>
            <person name="Bloom T."/>
            <person name="Blye J."/>
            <person name="Boguslavskiy L."/>
            <person name="Bonnet C."/>
            <person name="Boukhgalter B."/>
            <person name="Bourzgui I."/>
            <person name="Brown A."/>
            <person name="Cahill P."/>
            <person name="Channer S."/>
            <person name="Cheshatsang Y."/>
            <person name="Chuda L."/>
            <person name="Citroen M."/>
            <person name="Collymore A."/>
            <person name="Cooke P."/>
            <person name="Costello M."/>
            <person name="D'Aco K."/>
            <person name="Daza R."/>
            <person name="De Haan G."/>
            <person name="DeGray S."/>
            <person name="DeMaso C."/>
            <person name="Dhargay N."/>
            <person name="Dooley K."/>
            <person name="Dooley E."/>
            <person name="Doricent M."/>
            <person name="Dorje P."/>
            <person name="Dorjee K."/>
            <person name="Dupes A."/>
            <person name="Elong R."/>
            <person name="Falk J."/>
            <person name="Farina A."/>
            <person name="Faro S."/>
            <person name="Ferguson D."/>
            <person name="Fisher S."/>
            <person name="Foley C.D."/>
            <person name="Franke A."/>
            <person name="Friedrich D."/>
            <person name="Gadbois L."/>
            <person name="Gearin G."/>
            <person name="Gearin C.R."/>
            <person name="Giannoukos G."/>
            <person name="Goode T."/>
            <person name="Graham J."/>
            <person name="Grandbois E."/>
            <person name="Grewal S."/>
            <person name="Gyaltsen K."/>
            <person name="Hafez N."/>
            <person name="Hagos B."/>
            <person name="Hall J."/>
            <person name="Henson C."/>
            <person name="Hollinger A."/>
            <person name="Honan T."/>
            <person name="Huard M.D."/>
            <person name="Hughes L."/>
            <person name="Hurhula B."/>
            <person name="Husby M.E."/>
            <person name="Kamat A."/>
            <person name="Kanga B."/>
            <person name="Kashin S."/>
            <person name="Khazanovich D."/>
            <person name="Kisner P."/>
            <person name="Lance K."/>
            <person name="Lara M."/>
            <person name="Lee W."/>
            <person name="Lennon N."/>
            <person name="Letendre F."/>
            <person name="LeVine R."/>
            <person name="Lipovsky A."/>
            <person name="Liu X."/>
            <person name="Liu J."/>
            <person name="Liu S."/>
            <person name="Lokyitsang T."/>
            <person name="Lokyitsang Y."/>
            <person name="Lubonja R."/>
            <person name="Lui A."/>
            <person name="MacDonald P."/>
            <person name="Magnisalis V."/>
            <person name="Maru K."/>
            <person name="Matthews C."/>
            <person name="McCusker W."/>
            <person name="McDonough S."/>
            <person name="Mehta T."/>
            <person name="Meldrim J."/>
            <person name="Meneus L."/>
            <person name="Mihai O."/>
            <person name="Mihalev A."/>
            <person name="Mihova T."/>
            <person name="Mittelman R."/>
            <person name="Mlenga V."/>
            <person name="Montmayeur A."/>
            <person name="Mulrain L."/>
            <person name="Navidi A."/>
            <person name="Naylor J."/>
            <person name="Negash T."/>
            <person name="Nguyen T."/>
            <person name="Nguyen N."/>
            <person name="Nicol R."/>
            <person name="Norbu C."/>
            <person name="Norbu N."/>
            <person name="Novod N."/>
            <person name="O'Neill B."/>
            <person name="Osman S."/>
            <person name="Markiewicz E."/>
            <person name="Oyono O.L."/>
            <person name="Patti C."/>
            <person name="Phunkhang P."/>
            <person name="Pierre F."/>
            <person name="Priest M."/>
            <person name="Raghuraman S."/>
            <person name="Rege F."/>
            <person name="Reyes R."/>
            <person name="Rise C."/>
            <person name="Rogov P."/>
            <person name="Ross K."/>
            <person name="Ryan E."/>
            <person name="Settipalli S."/>
            <person name="Shea T."/>
            <person name="Sherpa N."/>
            <person name="Shi L."/>
            <person name="Shih D."/>
            <person name="Sparrow T."/>
            <person name="Spaulding J."/>
            <person name="Stalker J."/>
            <person name="Stange-Thomann N."/>
            <person name="Stavropoulos S."/>
            <person name="Stone C."/>
            <person name="Strader C."/>
            <person name="Tesfaye S."/>
            <person name="Thomson T."/>
            <person name="Thoulutsang Y."/>
            <person name="Thoulutsang D."/>
            <person name="Topham K."/>
            <person name="Topping I."/>
            <person name="Tsamla T."/>
            <person name="Vassiliev H."/>
            <person name="Vo A."/>
            <person name="Wangchuk T."/>
            <person name="Wangdi T."/>
            <person name="Weiand M."/>
            <person name="Wilkinson J."/>
            <person name="Wilson A."/>
            <person name="Yadav S."/>
            <person name="Young G."/>
            <person name="Yu Q."/>
            <person name="Zembek L."/>
            <person name="Zhong D."/>
            <person name="Zimmer A."/>
            <person name="Zwirko Z."/>
            <person name="Jaffe D.B."/>
            <person name="Alvarez P."/>
            <person name="Brockman W."/>
            <person name="Butler J."/>
            <person name="Chin C."/>
            <person name="Gnerre S."/>
            <person name="Grabherr M."/>
            <person name="Kleber M."/>
            <person name="Mauceli E."/>
            <person name="MacCallum I."/>
        </authorList>
    </citation>
    <scope>NUCLEOTIDE SEQUENCE [LARGE SCALE GENOMIC DNA]</scope>
    <source>
        <strain evidence="4">Tucson 15081-1352.22</strain>
    </source>
</reference>
<evidence type="ECO:0000313" key="4">
    <source>
        <dbReference type="Proteomes" id="UP000009192"/>
    </source>
</evidence>